<evidence type="ECO:0000313" key="3">
    <source>
        <dbReference type="Proteomes" id="UP001392437"/>
    </source>
</evidence>
<name>A0AAW0RBA1_9PEZI</name>
<keyword evidence="3" id="KW-1185">Reference proteome</keyword>
<gene>
    <name evidence="2" type="ORF">PG999_000319</name>
</gene>
<comment type="caution">
    <text evidence="2">The sequence shown here is derived from an EMBL/GenBank/DDBJ whole genome shotgun (WGS) entry which is preliminary data.</text>
</comment>
<feature type="region of interest" description="Disordered" evidence="1">
    <location>
        <begin position="76"/>
        <end position="144"/>
    </location>
</feature>
<dbReference type="EMBL" id="JAQQWP010000001">
    <property type="protein sequence ID" value="KAK8132146.1"/>
    <property type="molecule type" value="Genomic_DNA"/>
</dbReference>
<evidence type="ECO:0000256" key="1">
    <source>
        <dbReference type="SAM" id="MobiDB-lite"/>
    </source>
</evidence>
<protein>
    <submittedName>
        <fullName evidence="2">Uncharacterized protein</fullName>
    </submittedName>
</protein>
<evidence type="ECO:0000313" key="2">
    <source>
        <dbReference type="EMBL" id="KAK8132146.1"/>
    </source>
</evidence>
<dbReference type="Proteomes" id="UP001392437">
    <property type="component" value="Unassembled WGS sequence"/>
</dbReference>
<feature type="region of interest" description="Disordered" evidence="1">
    <location>
        <begin position="1"/>
        <end position="32"/>
    </location>
</feature>
<reference evidence="2 3" key="1">
    <citation type="submission" date="2023-01" db="EMBL/GenBank/DDBJ databases">
        <title>Analysis of 21 Apiospora genomes using comparative genomics revels a genus with tremendous synthesis potential of carbohydrate active enzymes and secondary metabolites.</title>
        <authorList>
            <person name="Sorensen T."/>
        </authorList>
    </citation>
    <scope>NUCLEOTIDE SEQUENCE [LARGE SCALE GENOMIC DNA]</scope>
    <source>
        <strain evidence="2 3">CBS 117206</strain>
    </source>
</reference>
<sequence length="267" mass="29456">MEKDFIPTPVDMNAMPKMVGTRSSTPGDTSYADSFQMGTTTFFYTLDDGTKFSYHGESRDFERELKKRMPHYEMKEQLQCKTGAPPRKRFVGPRHDDDNSGLPAEAASPPHLVRRAKANTPAPGPFASKPIHAPESGAPPGTPVSSQYTNFLRFHDPSSSLSVSFSKITLIDHAPVHLPSWCNYSHHPKRTMLSTFSVPVADINAKCGGNQDDEGRGAVQGNAWNDYNHTMADARVYVGRCPCIFHSGQCGPFKNGLLRRGYTSDTT</sequence>
<accession>A0AAW0RBA1</accession>
<organism evidence="2 3">
    <name type="scientific">Apiospora kogelbergensis</name>
    <dbReference type="NCBI Taxonomy" id="1337665"/>
    <lineage>
        <taxon>Eukaryota</taxon>
        <taxon>Fungi</taxon>
        <taxon>Dikarya</taxon>
        <taxon>Ascomycota</taxon>
        <taxon>Pezizomycotina</taxon>
        <taxon>Sordariomycetes</taxon>
        <taxon>Xylariomycetidae</taxon>
        <taxon>Amphisphaeriales</taxon>
        <taxon>Apiosporaceae</taxon>
        <taxon>Apiospora</taxon>
    </lineage>
</organism>
<dbReference type="AlphaFoldDB" id="A0AAW0RBA1"/>
<proteinExistence type="predicted"/>
<feature type="compositionally biased region" description="Polar residues" evidence="1">
    <location>
        <begin position="21"/>
        <end position="32"/>
    </location>
</feature>